<feature type="compositionally biased region" description="Polar residues" evidence="1">
    <location>
        <begin position="84"/>
        <end position="93"/>
    </location>
</feature>
<evidence type="ECO:0000256" key="1">
    <source>
        <dbReference type="SAM" id="MobiDB-lite"/>
    </source>
</evidence>
<accession>A0A0D8Y2W5</accession>
<organism evidence="2 3">
    <name type="scientific">Dictyocaulus viviparus</name>
    <name type="common">Bovine lungworm</name>
    <dbReference type="NCBI Taxonomy" id="29172"/>
    <lineage>
        <taxon>Eukaryota</taxon>
        <taxon>Metazoa</taxon>
        <taxon>Ecdysozoa</taxon>
        <taxon>Nematoda</taxon>
        <taxon>Chromadorea</taxon>
        <taxon>Rhabditida</taxon>
        <taxon>Rhabditina</taxon>
        <taxon>Rhabditomorpha</taxon>
        <taxon>Strongyloidea</taxon>
        <taxon>Metastrongylidae</taxon>
        <taxon>Dictyocaulus</taxon>
    </lineage>
</organism>
<sequence length="103" mass="12416">MWRSSEWCCFTEPDIDNDMTDNDLEREEALSWLLELAMRKRRRMIDSKSGYNFRTDFLQKRFIDQLSDDILRIWDERKNRSKNLATLKSSSQNTDKENMGTKV</sequence>
<keyword evidence="3" id="KW-1185">Reference proteome</keyword>
<name>A0A0D8Y2W5_DICVI</name>
<feature type="compositionally biased region" description="Basic and acidic residues" evidence="1">
    <location>
        <begin position="94"/>
        <end position="103"/>
    </location>
</feature>
<evidence type="ECO:0000313" key="3">
    <source>
        <dbReference type="Proteomes" id="UP000053766"/>
    </source>
</evidence>
<evidence type="ECO:0000313" key="2">
    <source>
        <dbReference type="EMBL" id="KJH50359.1"/>
    </source>
</evidence>
<proteinExistence type="predicted"/>
<protein>
    <submittedName>
        <fullName evidence="2">Uncharacterized protein</fullName>
    </submittedName>
</protein>
<dbReference type="AlphaFoldDB" id="A0A0D8Y2W5"/>
<dbReference type="Proteomes" id="UP000053766">
    <property type="component" value="Unassembled WGS sequence"/>
</dbReference>
<dbReference type="EMBL" id="KN716208">
    <property type="protein sequence ID" value="KJH50359.1"/>
    <property type="molecule type" value="Genomic_DNA"/>
</dbReference>
<feature type="region of interest" description="Disordered" evidence="1">
    <location>
        <begin position="84"/>
        <end position="103"/>
    </location>
</feature>
<gene>
    <name evidence="2" type="ORF">DICVIV_03487</name>
</gene>
<reference evidence="3" key="2">
    <citation type="journal article" date="2016" name="Sci. Rep.">
        <title>Dictyocaulus viviparus genome, variome and transcriptome elucidate lungworm biology and support future intervention.</title>
        <authorList>
            <person name="McNulty S.N."/>
            <person name="Strube C."/>
            <person name="Rosa B.A."/>
            <person name="Martin J.C."/>
            <person name="Tyagi R."/>
            <person name="Choi Y.J."/>
            <person name="Wang Q."/>
            <person name="Hallsworth Pepin K."/>
            <person name="Zhang X."/>
            <person name="Ozersky P."/>
            <person name="Wilson R.K."/>
            <person name="Sternberg P.W."/>
            <person name="Gasser R.B."/>
            <person name="Mitreva M."/>
        </authorList>
    </citation>
    <scope>NUCLEOTIDE SEQUENCE [LARGE SCALE GENOMIC DNA]</scope>
    <source>
        <strain evidence="3">HannoverDv2000</strain>
    </source>
</reference>
<reference evidence="2 3" key="1">
    <citation type="submission" date="2013-11" db="EMBL/GenBank/DDBJ databases">
        <title>Draft genome of the bovine lungworm Dictyocaulus viviparus.</title>
        <authorList>
            <person name="Mitreva M."/>
        </authorList>
    </citation>
    <scope>NUCLEOTIDE SEQUENCE [LARGE SCALE GENOMIC DNA]</scope>
    <source>
        <strain evidence="2 3">HannoverDv2000</strain>
    </source>
</reference>